<accession>A0A0W0G6B5</accession>
<dbReference type="InterPro" id="IPR032466">
    <property type="entry name" value="Metal_Hydrolase"/>
</dbReference>
<dbReference type="Proteomes" id="UP000054988">
    <property type="component" value="Unassembled WGS sequence"/>
</dbReference>
<protein>
    <submittedName>
        <fullName evidence="1">Uncharacterized protein</fullName>
    </submittedName>
</protein>
<reference evidence="1 2" key="1">
    <citation type="submission" date="2015-12" db="EMBL/GenBank/DDBJ databases">
        <title>Draft genome sequence of Moniliophthora roreri, the causal agent of frosty pod rot of cacao.</title>
        <authorList>
            <person name="Aime M.C."/>
            <person name="Diaz-Valderrama J.R."/>
            <person name="Kijpornyongpan T."/>
            <person name="Phillips-Mora W."/>
        </authorList>
    </citation>
    <scope>NUCLEOTIDE SEQUENCE [LARGE SCALE GENOMIC DNA]</scope>
    <source>
        <strain evidence="1 2">MCA 2952</strain>
    </source>
</reference>
<dbReference type="EMBL" id="LATX01001002">
    <property type="protein sequence ID" value="KTB44093.1"/>
    <property type="molecule type" value="Genomic_DNA"/>
</dbReference>
<evidence type="ECO:0000313" key="1">
    <source>
        <dbReference type="EMBL" id="KTB44093.1"/>
    </source>
</evidence>
<gene>
    <name evidence="1" type="ORF">WG66_3327</name>
</gene>
<evidence type="ECO:0000313" key="2">
    <source>
        <dbReference type="Proteomes" id="UP000054988"/>
    </source>
</evidence>
<dbReference type="SUPFAM" id="SSF51556">
    <property type="entry name" value="Metallo-dependent hydrolases"/>
    <property type="match status" value="1"/>
</dbReference>
<organism evidence="1 2">
    <name type="scientific">Moniliophthora roreri</name>
    <name type="common">Frosty pod rot fungus</name>
    <name type="synonym">Monilia roreri</name>
    <dbReference type="NCBI Taxonomy" id="221103"/>
    <lineage>
        <taxon>Eukaryota</taxon>
        <taxon>Fungi</taxon>
        <taxon>Dikarya</taxon>
        <taxon>Basidiomycota</taxon>
        <taxon>Agaricomycotina</taxon>
        <taxon>Agaricomycetes</taxon>
        <taxon>Agaricomycetidae</taxon>
        <taxon>Agaricales</taxon>
        <taxon>Marasmiineae</taxon>
        <taxon>Marasmiaceae</taxon>
        <taxon>Moniliophthora</taxon>
    </lineage>
</organism>
<name>A0A0W0G6B5_MONRR</name>
<dbReference type="Gene3D" id="3.40.50.10910">
    <property type="entry name" value="Amidohydrolase"/>
    <property type="match status" value="1"/>
</dbReference>
<comment type="caution">
    <text evidence="1">The sequence shown here is derived from an EMBL/GenBank/DDBJ whole genome shotgun (WGS) entry which is preliminary data.</text>
</comment>
<proteinExistence type="predicted"/>
<sequence>MRRRQIVRVLTGLRYAVTQTTNPAPGCQWSPSTTATRNITTFVMISTAHSYGIKVAAHARAIESIRILLFLGADSVEHSIATPIVNFEPNK</sequence>
<dbReference type="AlphaFoldDB" id="A0A0W0G6B5"/>